<dbReference type="AlphaFoldDB" id="A0A9R0J7X0"/>
<evidence type="ECO:0000313" key="4">
    <source>
        <dbReference type="RefSeq" id="XP_021861650.1"/>
    </source>
</evidence>
<accession>A0A9R0J7X0</accession>
<dbReference type="RefSeq" id="XP_021861650.1">
    <property type="nucleotide sequence ID" value="XM_022005958.1"/>
</dbReference>
<dbReference type="InterPro" id="IPR027923">
    <property type="entry name" value="Hydrophob_seed_dom"/>
</dbReference>
<proteinExistence type="predicted"/>
<dbReference type="GeneID" id="110800649"/>
<feature type="chain" id="PRO_5040288531" evidence="1">
    <location>
        <begin position="27"/>
        <end position="127"/>
    </location>
</feature>
<dbReference type="InterPro" id="IPR036312">
    <property type="entry name" value="Bifun_inhib/LTP/seed_sf"/>
</dbReference>
<reference evidence="3" key="1">
    <citation type="journal article" date="2021" name="Nat. Commun.">
        <title>Genomic analyses provide insights into spinach domestication and the genetic basis of agronomic traits.</title>
        <authorList>
            <person name="Cai X."/>
            <person name="Sun X."/>
            <person name="Xu C."/>
            <person name="Sun H."/>
            <person name="Wang X."/>
            <person name="Ge C."/>
            <person name="Zhang Z."/>
            <person name="Wang Q."/>
            <person name="Fei Z."/>
            <person name="Jiao C."/>
            <person name="Wang Q."/>
        </authorList>
    </citation>
    <scope>NUCLEOTIDE SEQUENCE [LARGE SCALE GENOMIC DNA]</scope>
    <source>
        <strain evidence="3">cv. Varoflay</strain>
    </source>
</reference>
<dbReference type="Pfam" id="PF14547">
    <property type="entry name" value="Hydrophob_seed"/>
    <property type="match status" value="1"/>
</dbReference>
<dbReference type="InterPro" id="IPR051636">
    <property type="entry name" value="Plant_LTP/defense-related"/>
</dbReference>
<feature type="signal peptide" evidence="1">
    <location>
        <begin position="1"/>
        <end position="26"/>
    </location>
</feature>
<sequence>MGSKFLGLFLMVNLAMFGFVSTNAAGCPPLSGCIGIAGLLNVQFGSQSSSQCCSLLGGLVDVEAAACLCTSLKNSPVAPLLGLLGPLTGLLGPLAPLLGGLAPLTGQQVSAVFNACGMNSPTTNSCA</sequence>
<protein>
    <submittedName>
        <fullName evidence="4">Lipid-binding protein AIR1B</fullName>
    </submittedName>
</protein>
<organism evidence="3 4">
    <name type="scientific">Spinacia oleracea</name>
    <name type="common">Spinach</name>
    <dbReference type="NCBI Taxonomy" id="3562"/>
    <lineage>
        <taxon>Eukaryota</taxon>
        <taxon>Viridiplantae</taxon>
        <taxon>Streptophyta</taxon>
        <taxon>Embryophyta</taxon>
        <taxon>Tracheophyta</taxon>
        <taxon>Spermatophyta</taxon>
        <taxon>Magnoliopsida</taxon>
        <taxon>eudicotyledons</taxon>
        <taxon>Gunneridae</taxon>
        <taxon>Pentapetalae</taxon>
        <taxon>Caryophyllales</taxon>
        <taxon>Chenopodiaceae</taxon>
        <taxon>Chenopodioideae</taxon>
        <taxon>Anserineae</taxon>
        <taxon>Spinacia</taxon>
    </lineage>
</organism>
<dbReference type="InterPro" id="IPR016140">
    <property type="entry name" value="Bifunc_inhib/LTP/seed_store"/>
</dbReference>
<dbReference type="SUPFAM" id="SSF47699">
    <property type="entry name" value="Bifunctional inhibitor/lipid-transfer protein/seed storage 2S albumin"/>
    <property type="match status" value="1"/>
</dbReference>
<name>A0A9R0J7X0_SPIOL</name>
<keyword evidence="1" id="KW-0732">Signal</keyword>
<feature type="domain" description="Bifunctional inhibitor/plant lipid transfer protein/seed storage helical" evidence="2">
    <location>
        <begin position="27"/>
        <end position="126"/>
    </location>
</feature>
<evidence type="ECO:0000256" key="1">
    <source>
        <dbReference type="SAM" id="SignalP"/>
    </source>
</evidence>
<reference evidence="4" key="2">
    <citation type="submission" date="2025-08" db="UniProtKB">
        <authorList>
            <consortium name="RefSeq"/>
        </authorList>
    </citation>
    <scope>IDENTIFICATION</scope>
    <source>
        <tissue evidence="4">Leaf</tissue>
    </source>
</reference>
<dbReference type="OrthoDB" id="10493413at2759"/>
<dbReference type="Proteomes" id="UP000813463">
    <property type="component" value="Chromosome 4"/>
</dbReference>
<evidence type="ECO:0000259" key="2">
    <source>
        <dbReference type="SMART" id="SM00499"/>
    </source>
</evidence>
<keyword evidence="3" id="KW-1185">Reference proteome</keyword>
<dbReference type="Gene3D" id="1.10.110.10">
    <property type="entry name" value="Plant lipid-transfer and hydrophobic proteins"/>
    <property type="match status" value="1"/>
</dbReference>
<evidence type="ECO:0000313" key="3">
    <source>
        <dbReference type="Proteomes" id="UP000813463"/>
    </source>
</evidence>
<dbReference type="PANTHER" id="PTHR31731">
    <property type="match status" value="1"/>
</dbReference>
<dbReference type="KEGG" id="soe:110800649"/>
<dbReference type="SMART" id="SM00499">
    <property type="entry name" value="AAI"/>
    <property type="match status" value="1"/>
</dbReference>
<gene>
    <name evidence="4" type="primary">LOC110800649</name>
</gene>